<keyword evidence="3" id="KW-1185">Reference proteome</keyword>
<evidence type="ECO:0000256" key="1">
    <source>
        <dbReference type="SAM" id="MobiDB-lite"/>
    </source>
</evidence>
<evidence type="ECO:0000313" key="3">
    <source>
        <dbReference type="Proteomes" id="UP000051952"/>
    </source>
</evidence>
<evidence type="ECO:0000313" key="2">
    <source>
        <dbReference type="EMBL" id="CUF58106.1"/>
    </source>
</evidence>
<gene>
    <name evidence="2" type="ORF">BSAL_63725</name>
</gene>
<dbReference type="VEuPathDB" id="TriTrypDB:BSAL_63725"/>
<name>A0A0S4IVN3_BODSA</name>
<feature type="region of interest" description="Disordered" evidence="1">
    <location>
        <begin position="402"/>
        <end position="439"/>
    </location>
</feature>
<feature type="compositionally biased region" description="Low complexity" evidence="1">
    <location>
        <begin position="412"/>
        <end position="427"/>
    </location>
</feature>
<organism evidence="2 3">
    <name type="scientific">Bodo saltans</name>
    <name type="common">Flagellated protozoan</name>
    <dbReference type="NCBI Taxonomy" id="75058"/>
    <lineage>
        <taxon>Eukaryota</taxon>
        <taxon>Discoba</taxon>
        <taxon>Euglenozoa</taxon>
        <taxon>Kinetoplastea</taxon>
        <taxon>Metakinetoplastina</taxon>
        <taxon>Eubodonida</taxon>
        <taxon>Bodonidae</taxon>
        <taxon>Bodo</taxon>
    </lineage>
</organism>
<sequence length="482" mass="52793">MPRNDNDVSLLTWGPLPPHLTSSVDAPYRQQKYILLRQQFSTPKAFLEMPTPHHKILCGGVVVHGRTVVLSSFPDDGTFDGEAADAEHQQVPTAAQRRVQRWVVHHRPMTTAARIEAIVVAVFDPDDLLDVQINMTSWGQVRRMAKQTSSSSSSVDLSSHLYRWDLEEQHQHARAAGRRSSVQQITSLLVAQVNCAKVEEESIRSNSGGHGQSVAAAHYPNAWMLVGGGFHSEHPVVSCGPEWRRVWRVAAPPHDALAAFSISIRMSTAFLESKHFQLLWSQRQQQQQHNPRARREMSPIRHHYHSTSAEHNDNDDDDDDEDSIRFESAVQSCAPSGPPSPLNVTRRMAQPPAAAGAGNGVVDLTAVAAALVDHHRSHSTTSSIDFDERTDDTLDGRGIIANPQPRAHVATPSLSSSRIRSSTSSPPGRHPQSIHHPQLPLIRVSLGDTVRSTTSLLAASRSGGAGVDRSEGCGGEWSVTLQ</sequence>
<protein>
    <submittedName>
        <fullName evidence="2">Uncharacterized protein</fullName>
    </submittedName>
</protein>
<reference evidence="3" key="1">
    <citation type="submission" date="2015-09" db="EMBL/GenBank/DDBJ databases">
        <authorList>
            <consortium name="Pathogen Informatics"/>
        </authorList>
    </citation>
    <scope>NUCLEOTIDE SEQUENCE [LARGE SCALE GENOMIC DNA]</scope>
    <source>
        <strain evidence="3">Lake Konstanz</strain>
    </source>
</reference>
<accession>A0A0S4IVN3</accession>
<dbReference type="AlphaFoldDB" id="A0A0S4IVN3"/>
<proteinExistence type="predicted"/>
<dbReference type="EMBL" id="CYKH01000361">
    <property type="protein sequence ID" value="CUF58106.1"/>
    <property type="molecule type" value="Genomic_DNA"/>
</dbReference>
<feature type="region of interest" description="Disordered" evidence="1">
    <location>
        <begin position="459"/>
        <end position="482"/>
    </location>
</feature>
<dbReference type="Proteomes" id="UP000051952">
    <property type="component" value="Unassembled WGS sequence"/>
</dbReference>